<evidence type="ECO:0000259" key="1">
    <source>
        <dbReference type="Pfam" id="PF02541"/>
    </source>
</evidence>
<sequence length="598" mass="64099">MAQINAQDNAQSIDLANLKQTLTPWDPNAPNQLWAIVDMGSNGIRFSITSLAAPTTRLLKPVYTDRAAISLFDRLVEGPPGVFTFPQETIDLVATTLAHFKQIALDYGVPVEQIMVLATEAMRKANNAGPMLEAIKKAAPGLTVSILEGTVETLCGAVMGSRSGLVNVDGGALFLDLGGGSVQMTWVDTTLPDYEFVAAKAGKSLPFGAARLMKILGDKTPEGEVARVKDLDDLHKGVGGIYENLCNQFPALAAIKKAHEAKDKNAKVNVYMCGGGFRGYGSMLMHNDPTHPYPIASTNAYTAPGELFMDVEKMRKVNEKEKGRIFGMSKRRREQFPAIATVIEAFIKAVPNIGDVTFCGGSNKQGALMMKLPLELRESNPLDVLAVPSEAEKPVLDAVLQLIQQSIPQDVDFSKTPTVLTEGLAPLFVKDIWSRTGYDGDSNTAFALNDAILRDPEAPGLTHLGRSILALTASARWAGNLGPLDANLFDGVTSIVQNKSDDAPFWAGYIGAVAYIIATALPAFPKSAQEVAKAIRISSHLKVAEDKKDKIVIAVGISPNYGKGLDLTDLIDVIEGVAKKRGGKKPNFKVSAEINLLS</sequence>
<dbReference type="Gene3D" id="3.30.420.40">
    <property type="match status" value="1"/>
</dbReference>
<dbReference type="InterPro" id="IPR057512">
    <property type="entry name" value="RTG2_C"/>
</dbReference>
<dbReference type="EMBL" id="JAGPYM010000002">
    <property type="protein sequence ID" value="KAH6898703.1"/>
    <property type="molecule type" value="Genomic_DNA"/>
</dbReference>
<dbReference type="PANTHER" id="PTHR30005">
    <property type="entry name" value="EXOPOLYPHOSPHATASE"/>
    <property type="match status" value="1"/>
</dbReference>
<proteinExistence type="predicted"/>
<dbReference type="InterPro" id="IPR050273">
    <property type="entry name" value="GppA/Ppx_hydrolase"/>
</dbReference>
<feature type="domain" description="Ppx/GppA phosphatase N-terminal" evidence="1">
    <location>
        <begin position="84"/>
        <end position="373"/>
    </location>
</feature>
<comment type="caution">
    <text evidence="3">The sequence shown here is derived from an EMBL/GenBank/DDBJ whole genome shotgun (WGS) entry which is preliminary data.</text>
</comment>
<dbReference type="PANTHER" id="PTHR30005:SF0">
    <property type="entry name" value="RETROGRADE REGULATION PROTEIN 2"/>
    <property type="match status" value="1"/>
</dbReference>
<gene>
    <name evidence="3" type="ORF">B0T10DRAFT_117044</name>
</gene>
<evidence type="ECO:0000259" key="2">
    <source>
        <dbReference type="Pfam" id="PF23566"/>
    </source>
</evidence>
<name>A0A9P8WEF3_9HYPO</name>
<dbReference type="Pfam" id="PF23566">
    <property type="entry name" value="RTG2_C"/>
    <property type="match status" value="1"/>
</dbReference>
<dbReference type="Gene3D" id="3.30.420.150">
    <property type="entry name" value="Exopolyphosphatase. Domain 2"/>
    <property type="match status" value="1"/>
</dbReference>
<organism evidence="3 4">
    <name type="scientific">Thelonectria olida</name>
    <dbReference type="NCBI Taxonomy" id="1576542"/>
    <lineage>
        <taxon>Eukaryota</taxon>
        <taxon>Fungi</taxon>
        <taxon>Dikarya</taxon>
        <taxon>Ascomycota</taxon>
        <taxon>Pezizomycotina</taxon>
        <taxon>Sordariomycetes</taxon>
        <taxon>Hypocreomycetidae</taxon>
        <taxon>Hypocreales</taxon>
        <taxon>Nectriaceae</taxon>
        <taxon>Thelonectria</taxon>
    </lineage>
</organism>
<dbReference type="InterPro" id="IPR003695">
    <property type="entry name" value="Ppx_GppA_N"/>
</dbReference>
<dbReference type="FunFam" id="3.30.420.40:FF:000191">
    <property type="entry name" value="Retrograde regulation protein 2"/>
    <property type="match status" value="1"/>
</dbReference>
<dbReference type="InterPro" id="IPR043129">
    <property type="entry name" value="ATPase_NBD"/>
</dbReference>
<accession>A0A9P8WEF3</accession>
<dbReference type="OrthoDB" id="2014654at2759"/>
<dbReference type="AlphaFoldDB" id="A0A9P8WEF3"/>
<evidence type="ECO:0000313" key="3">
    <source>
        <dbReference type="EMBL" id="KAH6898703.1"/>
    </source>
</evidence>
<dbReference type="GO" id="GO:0006357">
    <property type="term" value="P:regulation of transcription by RNA polymerase II"/>
    <property type="evidence" value="ECO:0007669"/>
    <property type="project" value="TreeGrafter"/>
</dbReference>
<protein>
    <submittedName>
        <fullName evidence="3">Ppx/GppA phosphatase family-domain-containing protein</fullName>
    </submittedName>
</protein>
<dbReference type="Pfam" id="PF02541">
    <property type="entry name" value="Ppx-GppA"/>
    <property type="match status" value="1"/>
</dbReference>
<feature type="domain" description="RTG2 C-terminal" evidence="2">
    <location>
        <begin position="390"/>
        <end position="582"/>
    </location>
</feature>
<dbReference type="SUPFAM" id="SSF53067">
    <property type="entry name" value="Actin-like ATPase domain"/>
    <property type="match status" value="2"/>
</dbReference>
<evidence type="ECO:0000313" key="4">
    <source>
        <dbReference type="Proteomes" id="UP000777438"/>
    </source>
</evidence>
<keyword evidence="4" id="KW-1185">Reference proteome</keyword>
<dbReference type="Proteomes" id="UP000777438">
    <property type="component" value="Unassembled WGS sequence"/>
</dbReference>
<reference evidence="3 4" key="1">
    <citation type="journal article" date="2021" name="Nat. Commun.">
        <title>Genetic determinants of endophytism in the Arabidopsis root mycobiome.</title>
        <authorList>
            <person name="Mesny F."/>
            <person name="Miyauchi S."/>
            <person name="Thiergart T."/>
            <person name="Pickel B."/>
            <person name="Atanasova L."/>
            <person name="Karlsson M."/>
            <person name="Huettel B."/>
            <person name="Barry K.W."/>
            <person name="Haridas S."/>
            <person name="Chen C."/>
            <person name="Bauer D."/>
            <person name="Andreopoulos W."/>
            <person name="Pangilinan J."/>
            <person name="LaButti K."/>
            <person name="Riley R."/>
            <person name="Lipzen A."/>
            <person name="Clum A."/>
            <person name="Drula E."/>
            <person name="Henrissat B."/>
            <person name="Kohler A."/>
            <person name="Grigoriev I.V."/>
            <person name="Martin F.M."/>
            <person name="Hacquard S."/>
        </authorList>
    </citation>
    <scope>NUCLEOTIDE SEQUENCE [LARGE SCALE GENOMIC DNA]</scope>
    <source>
        <strain evidence="3 4">MPI-CAGE-CH-0241</strain>
    </source>
</reference>